<reference evidence="2" key="1">
    <citation type="journal article" date="2024" name="Front. Bioeng. Biotechnol.">
        <title>Genome-scale model development and genomic sequencing of the oleaginous clade Lipomyces.</title>
        <authorList>
            <person name="Czajka J.J."/>
            <person name="Han Y."/>
            <person name="Kim J."/>
            <person name="Mondo S.J."/>
            <person name="Hofstad B.A."/>
            <person name="Robles A."/>
            <person name="Haridas S."/>
            <person name="Riley R."/>
            <person name="LaButti K."/>
            <person name="Pangilinan J."/>
            <person name="Andreopoulos W."/>
            <person name="Lipzen A."/>
            <person name="Yan J."/>
            <person name="Wang M."/>
            <person name="Ng V."/>
            <person name="Grigoriev I.V."/>
            <person name="Spatafora J.W."/>
            <person name="Magnuson J.K."/>
            <person name="Baker S.E."/>
            <person name="Pomraning K.R."/>
        </authorList>
    </citation>
    <scope>NUCLEOTIDE SEQUENCE [LARGE SCALE GENOMIC DNA]</scope>
    <source>
        <strain evidence="2">CBS 7786</strain>
    </source>
</reference>
<organism evidence="1 2">
    <name type="scientific">Lipomyces kononenkoae</name>
    <name type="common">Yeast</name>
    <dbReference type="NCBI Taxonomy" id="34357"/>
    <lineage>
        <taxon>Eukaryota</taxon>
        <taxon>Fungi</taxon>
        <taxon>Dikarya</taxon>
        <taxon>Ascomycota</taxon>
        <taxon>Saccharomycotina</taxon>
        <taxon>Lipomycetes</taxon>
        <taxon>Lipomycetales</taxon>
        <taxon>Lipomycetaceae</taxon>
        <taxon>Lipomyces</taxon>
    </lineage>
</organism>
<sequence>VTLPIGDGRDGEDDEQLQLVEFPLDQFEIEDALKRLRSCPEADKGLKYTTRPGGSERSARRFRAKFRNAESTKPLTAFNFPRTTTANDNLSEGDQKHKDRKSEPCETEERDNLYDNADADSPAFAEECYESTGKSVEFTLRLYADGAKRKYIMP</sequence>
<protein>
    <submittedName>
        <fullName evidence="1">Uncharacterized protein</fullName>
    </submittedName>
</protein>
<dbReference type="EMBL" id="MU971618">
    <property type="protein sequence ID" value="KAK9233757.1"/>
    <property type="molecule type" value="Genomic_DNA"/>
</dbReference>
<dbReference type="Proteomes" id="UP001433508">
    <property type="component" value="Unassembled WGS sequence"/>
</dbReference>
<evidence type="ECO:0000313" key="2">
    <source>
        <dbReference type="Proteomes" id="UP001433508"/>
    </source>
</evidence>
<feature type="non-terminal residue" evidence="1">
    <location>
        <position position="1"/>
    </location>
</feature>
<comment type="caution">
    <text evidence="1">The sequence shown here is derived from an EMBL/GenBank/DDBJ whole genome shotgun (WGS) entry which is preliminary data.</text>
</comment>
<accession>A0ACC3SQ49</accession>
<name>A0ACC3SQ49_LIPKO</name>
<proteinExistence type="predicted"/>
<gene>
    <name evidence="1" type="ORF">V1525DRAFT_392159</name>
</gene>
<keyword evidence="2" id="KW-1185">Reference proteome</keyword>
<evidence type="ECO:0000313" key="1">
    <source>
        <dbReference type="EMBL" id="KAK9233757.1"/>
    </source>
</evidence>